<dbReference type="SMART" id="SM00355">
    <property type="entry name" value="ZnF_C2H2"/>
    <property type="match status" value="2"/>
</dbReference>
<comment type="caution">
    <text evidence="4">The sequence shown here is derived from an EMBL/GenBank/DDBJ whole genome shotgun (WGS) entry which is preliminary data.</text>
</comment>
<dbReference type="Gene3D" id="3.90.70.130">
    <property type="match status" value="1"/>
</dbReference>
<dbReference type="AlphaFoldDB" id="A0A813SUE4"/>
<feature type="domain" description="C2H2-type" evidence="3">
    <location>
        <begin position="40"/>
        <end position="61"/>
    </location>
</feature>
<dbReference type="PROSITE" id="PS00028">
    <property type="entry name" value="ZINC_FINGER_C2H2_1"/>
    <property type="match status" value="1"/>
</dbReference>
<evidence type="ECO:0000259" key="3">
    <source>
        <dbReference type="PROSITE" id="PS00028"/>
    </source>
</evidence>
<name>A0A813SUE4_ADIRI</name>
<evidence type="ECO:0000256" key="2">
    <source>
        <dbReference type="ARBA" id="ARBA00022801"/>
    </source>
</evidence>
<proteinExistence type="inferred from homology"/>
<dbReference type="PANTHER" id="PTHR48153">
    <property type="entry name" value="UFM1-SPECIFIC PROTEASE 2"/>
    <property type="match status" value="1"/>
</dbReference>
<comment type="similarity">
    <text evidence="1">Belongs to the peptidase C78 family.</text>
</comment>
<dbReference type="InterPro" id="IPR012462">
    <property type="entry name" value="UFSP1/2_DUB_cat"/>
</dbReference>
<sequence>MESVECSSCHQKFNDATLLSLHQEYESCLTSNVEYIDYTCPICNKIFYDPLVLEIHVNEEHDQSSVHTTSDSLYAQELARREQMSSQYERYKQDVASAISYEDLPEDDDAQIARLLQDEENAQSFEEFQNRYGGSTRTFSERARWNLDKIFKKNLISQDKYNEYKNKLDEMIANPYERAESRSTGLIPILSRLPLGNLLNRSLCRPGCDHMSSTWLDQGWACGYKNFQMLLSSLRLDPQYSTHLFGQQVANQEIPSVSHLQRLIEQAWAAGFDSAGREQLNKQLVNSTKWIGPTEVMACLAHLNIKTELLDFYQPKTNDKQTAYRYLFEWIRNHFQKGDGNNAIHPLYLQHEGHSRTIIGYEQFRAGYIRLLIFDPSTPKADINKFCVNPNDKAHIFRRSLQSFQKPVYQILVVRGLLRPDEREAAKQVRSIRVPFPNS</sequence>
<dbReference type="Pfam" id="PF07910">
    <property type="entry name" value="Peptidase_C78"/>
    <property type="match status" value="1"/>
</dbReference>
<keyword evidence="2" id="KW-0378">Hydrolase</keyword>
<dbReference type="InterPro" id="IPR013087">
    <property type="entry name" value="Znf_C2H2_type"/>
</dbReference>
<dbReference type="EMBL" id="CAJNOR010000110">
    <property type="protein sequence ID" value="CAF0800830.1"/>
    <property type="molecule type" value="Genomic_DNA"/>
</dbReference>
<organism evidence="4 5">
    <name type="scientific">Adineta ricciae</name>
    <name type="common">Rotifer</name>
    <dbReference type="NCBI Taxonomy" id="249248"/>
    <lineage>
        <taxon>Eukaryota</taxon>
        <taxon>Metazoa</taxon>
        <taxon>Spiralia</taxon>
        <taxon>Gnathifera</taxon>
        <taxon>Rotifera</taxon>
        <taxon>Eurotatoria</taxon>
        <taxon>Bdelloidea</taxon>
        <taxon>Adinetida</taxon>
        <taxon>Adinetidae</taxon>
        <taxon>Adineta</taxon>
    </lineage>
</organism>
<dbReference type="GO" id="GO:0071567">
    <property type="term" value="F:deUFMylase activity"/>
    <property type="evidence" value="ECO:0007669"/>
    <property type="project" value="UniProtKB-ARBA"/>
</dbReference>
<reference evidence="4" key="1">
    <citation type="submission" date="2021-02" db="EMBL/GenBank/DDBJ databases">
        <authorList>
            <person name="Nowell W R."/>
        </authorList>
    </citation>
    <scope>NUCLEOTIDE SEQUENCE</scope>
</reference>
<dbReference type="Gene3D" id="3.30.160.60">
    <property type="entry name" value="Classic Zinc Finger"/>
    <property type="match status" value="1"/>
</dbReference>
<dbReference type="PANTHER" id="PTHR48153:SF4">
    <property type="entry name" value="UBIQUITIN CARBOXYL-TERMINAL HYDROLASE MUG105"/>
    <property type="match status" value="1"/>
</dbReference>
<evidence type="ECO:0000313" key="5">
    <source>
        <dbReference type="Proteomes" id="UP000663828"/>
    </source>
</evidence>
<accession>A0A813SUE4</accession>
<evidence type="ECO:0000256" key="1">
    <source>
        <dbReference type="ARBA" id="ARBA00008552"/>
    </source>
</evidence>
<dbReference type="Proteomes" id="UP000663828">
    <property type="component" value="Unassembled WGS sequence"/>
</dbReference>
<gene>
    <name evidence="4" type="ORF">XAT740_LOCUS2966</name>
</gene>
<evidence type="ECO:0000313" key="4">
    <source>
        <dbReference type="EMBL" id="CAF0800830.1"/>
    </source>
</evidence>
<keyword evidence="5" id="KW-1185">Reference proteome</keyword>
<protein>
    <recommendedName>
        <fullName evidence="3">C2H2-type domain-containing protein</fullName>
    </recommendedName>
</protein>